<evidence type="ECO:0000256" key="1">
    <source>
        <dbReference type="SAM" id="Phobius"/>
    </source>
</evidence>
<sequence length="94" mass="10244">MIVFRFHSKTRSSLVPFIRSPLRRVPDRRGIGPLLEHHRDVRIHGDAVNVALGLVIIAGILEGRAILLGIAIGVNFIVTGGAMIVVANMIEVED</sequence>
<accession>A0A0M7AQA1</accession>
<dbReference type="EMBL" id="CXWD01000028">
    <property type="protein sequence ID" value="CTQ76691.1"/>
    <property type="molecule type" value="Genomic_DNA"/>
</dbReference>
<protein>
    <submittedName>
        <fullName evidence="2">Uncharacterized protein</fullName>
    </submittedName>
</protein>
<keyword evidence="3" id="KW-1185">Reference proteome</keyword>
<dbReference type="Proteomes" id="UP000053235">
    <property type="component" value="Unassembled WGS sequence"/>
</dbReference>
<proteinExistence type="predicted"/>
<keyword evidence="1" id="KW-1133">Transmembrane helix</keyword>
<keyword evidence="1" id="KW-0812">Transmembrane</keyword>
<dbReference type="AlphaFoldDB" id="A0A0M7AQA1"/>
<gene>
    <name evidence="2" type="ORF">LAX5112_04675</name>
</gene>
<evidence type="ECO:0000313" key="2">
    <source>
        <dbReference type="EMBL" id="CTQ76691.1"/>
    </source>
</evidence>
<organism evidence="2 3">
    <name type="scientific">Roseibium alexandrii</name>
    <dbReference type="NCBI Taxonomy" id="388408"/>
    <lineage>
        <taxon>Bacteria</taxon>
        <taxon>Pseudomonadati</taxon>
        <taxon>Pseudomonadota</taxon>
        <taxon>Alphaproteobacteria</taxon>
        <taxon>Hyphomicrobiales</taxon>
        <taxon>Stappiaceae</taxon>
        <taxon>Roseibium</taxon>
    </lineage>
</organism>
<feature type="transmembrane region" description="Helical" evidence="1">
    <location>
        <begin position="67"/>
        <end position="90"/>
    </location>
</feature>
<evidence type="ECO:0000313" key="3">
    <source>
        <dbReference type="Proteomes" id="UP000053235"/>
    </source>
</evidence>
<reference evidence="3" key="1">
    <citation type="submission" date="2015-07" db="EMBL/GenBank/DDBJ databases">
        <authorList>
            <person name="Rodrigo-Torres Lidia"/>
            <person name="Arahal R.David."/>
        </authorList>
    </citation>
    <scope>NUCLEOTIDE SEQUENCE [LARGE SCALE GENOMIC DNA]</scope>
    <source>
        <strain evidence="3">CECT 5112</strain>
    </source>
</reference>
<keyword evidence="1" id="KW-0472">Membrane</keyword>
<name>A0A0M7AQA1_9HYPH</name>